<dbReference type="PANTHER" id="PTHR43283:SF7">
    <property type="entry name" value="BETA-LACTAMASE-RELATED DOMAIN-CONTAINING PROTEIN"/>
    <property type="match status" value="1"/>
</dbReference>
<dbReference type="GO" id="GO:0016787">
    <property type="term" value="F:hydrolase activity"/>
    <property type="evidence" value="ECO:0007669"/>
    <property type="project" value="UniProtKB-KW"/>
</dbReference>
<dbReference type="EMBL" id="JAUJEB010000015">
    <property type="protein sequence ID" value="MDN5217331.1"/>
    <property type="molecule type" value="Genomic_DNA"/>
</dbReference>
<sequence>MKKYTTIVTAVILYSAIIVFGCDEEEMLPEIAEDTFWEVATPSSQQMDEAVLDNLASRIENFDNVYAFLLIRNGKIIHEQYHNGARRNTLLHTRSVTKRVTSALLGVAIEKSFIGQTNTLLSDHFPEILTPDINPAWRDIQLYHLVNMISGMDWVEQRDLKAFEDNFHNPLPFIFGRNILHEPATYFSYNSPGSHLLSYVIERSTQQSLDKFAEENLFGPLRVNGFKWQADGNDVENGGAGLELTARDMAKIGLLYLQNGRWNNQQVVAEQWVRASLDLPVDLDTLQGSYMPGATQEISQPGISFGNMWWTDDFQGELIHYGDGYGGQVLLIIPKFEIIVAMNRIHRVGAEENRQAFDEFFGEILPAVFESIIK</sequence>
<keyword evidence="2" id="KW-0378">Hydrolase</keyword>
<dbReference type="Gene3D" id="3.40.710.10">
    <property type="entry name" value="DD-peptidase/beta-lactamase superfamily"/>
    <property type="match status" value="1"/>
</dbReference>
<dbReference type="InterPro" id="IPR012338">
    <property type="entry name" value="Beta-lactam/transpept-like"/>
</dbReference>
<reference evidence="2" key="1">
    <citation type="submission" date="2023-06" db="EMBL/GenBank/DDBJ databases">
        <title>Genomic of Agaribacillus aureum.</title>
        <authorList>
            <person name="Wang G."/>
        </authorList>
    </citation>
    <scope>NUCLEOTIDE SEQUENCE</scope>
    <source>
        <strain evidence="2">BMA12</strain>
    </source>
</reference>
<feature type="domain" description="Beta-lactamase-related" evidence="1">
    <location>
        <begin position="67"/>
        <end position="342"/>
    </location>
</feature>
<dbReference type="InterPro" id="IPR050789">
    <property type="entry name" value="Diverse_Enzym_Activities"/>
</dbReference>
<dbReference type="RefSeq" id="WP_346762667.1">
    <property type="nucleotide sequence ID" value="NZ_JAUJEB010000015.1"/>
</dbReference>
<dbReference type="PROSITE" id="PS51257">
    <property type="entry name" value="PROKAR_LIPOPROTEIN"/>
    <property type="match status" value="1"/>
</dbReference>
<proteinExistence type="predicted"/>
<accession>A0ABT8LJZ3</accession>
<dbReference type="EC" id="3.-.-.-" evidence="2"/>
<protein>
    <submittedName>
        <fullName evidence="2">Serine hydrolase</fullName>
        <ecNumber evidence="2">3.-.-.-</ecNumber>
    </submittedName>
</protein>
<evidence type="ECO:0000313" key="3">
    <source>
        <dbReference type="Proteomes" id="UP001172083"/>
    </source>
</evidence>
<keyword evidence="3" id="KW-1185">Reference proteome</keyword>
<evidence type="ECO:0000259" key="1">
    <source>
        <dbReference type="Pfam" id="PF00144"/>
    </source>
</evidence>
<dbReference type="InterPro" id="IPR001466">
    <property type="entry name" value="Beta-lactam-related"/>
</dbReference>
<dbReference type="SUPFAM" id="SSF56601">
    <property type="entry name" value="beta-lactamase/transpeptidase-like"/>
    <property type="match status" value="1"/>
</dbReference>
<gene>
    <name evidence="2" type="ORF">QQ020_34980</name>
</gene>
<dbReference type="PANTHER" id="PTHR43283">
    <property type="entry name" value="BETA-LACTAMASE-RELATED"/>
    <property type="match status" value="1"/>
</dbReference>
<comment type="caution">
    <text evidence="2">The sequence shown here is derived from an EMBL/GenBank/DDBJ whole genome shotgun (WGS) entry which is preliminary data.</text>
</comment>
<dbReference type="Proteomes" id="UP001172083">
    <property type="component" value="Unassembled WGS sequence"/>
</dbReference>
<organism evidence="2 3">
    <name type="scientific">Agaribacillus aureus</name>
    <dbReference type="NCBI Taxonomy" id="3051825"/>
    <lineage>
        <taxon>Bacteria</taxon>
        <taxon>Pseudomonadati</taxon>
        <taxon>Bacteroidota</taxon>
        <taxon>Cytophagia</taxon>
        <taxon>Cytophagales</taxon>
        <taxon>Splendidivirgaceae</taxon>
        <taxon>Agaribacillus</taxon>
    </lineage>
</organism>
<evidence type="ECO:0000313" key="2">
    <source>
        <dbReference type="EMBL" id="MDN5217331.1"/>
    </source>
</evidence>
<dbReference type="Pfam" id="PF00144">
    <property type="entry name" value="Beta-lactamase"/>
    <property type="match status" value="1"/>
</dbReference>
<name>A0ABT8LJZ3_9BACT</name>